<proteinExistence type="predicted"/>
<organism evidence="2 3">
    <name type="scientific">Malus baccata</name>
    <name type="common">Siberian crab apple</name>
    <name type="synonym">Pyrus baccata</name>
    <dbReference type="NCBI Taxonomy" id="106549"/>
    <lineage>
        <taxon>Eukaryota</taxon>
        <taxon>Viridiplantae</taxon>
        <taxon>Streptophyta</taxon>
        <taxon>Embryophyta</taxon>
        <taxon>Tracheophyta</taxon>
        <taxon>Spermatophyta</taxon>
        <taxon>Magnoliopsida</taxon>
        <taxon>eudicotyledons</taxon>
        <taxon>Gunneridae</taxon>
        <taxon>Pentapetalae</taxon>
        <taxon>rosids</taxon>
        <taxon>fabids</taxon>
        <taxon>Rosales</taxon>
        <taxon>Rosaceae</taxon>
        <taxon>Amygdaloideae</taxon>
        <taxon>Maleae</taxon>
        <taxon>Malus</taxon>
    </lineage>
</organism>
<accession>A0A540NDX9</accession>
<feature type="region of interest" description="Disordered" evidence="1">
    <location>
        <begin position="48"/>
        <end position="78"/>
    </location>
</feature>
<dbReference type="EMBL" id="VIEB01000060">
    <property type="protein sequence ID" value="TQE09231.1"/>
    <property type="molecule type" value="Genomic_DNA"/>
</dbReference>
<gene>
    <name evidence="2" type="ORF">C1H46_005166</name>
</gene>
<keyword evidence="3" id="KW-1185">Reference proteome</keyword>
<reference evidence="2 3" key="1">
    <citation type="journal article" date="2019" name="G3 (Bethesda)">
        <title>Sequencing of a Wild Apple (Malus baccata) Genome Unravels the Differences Between Cultivated and Wild Apple Species Regarding Disease Resistance and Cold Tolerance.</title>
        <authorList>
            <person name="Chen X."/>
        </authorList>
    </citation>
    <scope>NUCLEOTIDE SEQUENCE [LARGE SCALE GENOMIC DNA]</scope>
    <source>
        <strain evidence="3">cv. Shandingzi</strain>
        <tissue evidence="2">Leaves</tissue>
    </source>
</reference>
<evidence type="ECO:0000313" key="3">
    <source>
        <dbReference type="Proteomes" id="UP000315295"/>
    </source>
</evidence>
<evidence type="ECO:0000256" key="1">
    <source>
        <dbReference type="SAM" id="MobiDB-lite"/>
    </source>
</evidence>
<feature type="region of interest" description="Disordered" evidence="1">
    <location>
        <begin position="1"/>
        <end position="29"/>
    </location>
</feature>
<comment type="caution">
    <text evidence="2">The sequence shown here is derived from an EMBL/GenBank/DDBJ whole genome shotgun (WGS) entry which is preliminary data.</text>
</comment>
<protein>
    <submittedName>
        <fullName evidence="2">Uncharacterized protein</fullName>
    </submittedName>
</protein>
<dbReference type="AlphaFoldDB" id="A0A540NDX9"/>
<name>A0A540NDX9_MALBA</name>
<sequence>MSSNAPNFEYGHPPPSSPHVSQSHPTDFTRQVRSLRIATGALGLARDRMGFEGSGGVGGAAESDEGGDQQSYGIGSDGVPRRAVQVRVMVASSCVWRQMREMVAMVST</sequence>
<evidence type="ECO:0000313" key="2">
    <source>
        <dbReference type="EMBL" id="TQE09231.1"/>
    </source>
</evidence>
<dbReference type="Proteomes" id="UP000315295">
    <property type="component" value="Unassembled WGS sequence"/>
</dbReference>